<dbReference type="InterPro" id="IPR007470">
    <property type="entry name" value="HemX"/>
</dbReference>
<dbReference type="Pfam" id="PF04375">
    <property type="entry name" value="HemX"/>
    <property type="match status" value="1"/>
</dbReference>
<feature type="region of interest" description="Disordered" evidence="2">
    <location>
        <begin position="1"/>
        <end position="21"/>
    </location>
</feature>
<keyword evidence="3" id="KW-0812">Transmembrane</keyword>
<feature type="compositionally biased region" description="Polar residues" evidence="2">
    <location>
        <begin position="11"/>
        <end position="20"/>
    </location>
</feature>
<reference evidence="4 5" key="1">
    <citation type="journal article" date="2022" name="Res Sq">
        <title>Evolution of multicellular longitudinally dividing oral cavity symbionts (Neisseriaceae).</title>
        <authorList>
            <person name="Nyongesa S."/>
            <person name="Weber P."/>
            <person name="Bernet E."/>
            <person name="Pullido F."/>
            <person name="Nieckarz M."/>
            <person name="Delaby M."/>
            <person name="Nieves C."/>
            <person name="Viehboeck T."/>
            <person name="Krause N."/>
            <person name="Rivera-Millot A."/>
            <person name="Nakamura A."/>
            <person name="Vischer N."/>
            <person name="VanNieuwenhze M."/>
            <person name="Brun Y."/>
            <person name="Cava F."/>
            <person name="Bulgheresi S."/>
            <person name="Veyrier F."/>
        </authorList>
    </citation>
    <scope>NUCLEOTIDE SEQUENCE [LARGE SCALE GENOMIC DNA]</scope>
    <source>
        <strain evidence="4 5">SN4</strain>
    </source>
</reference>
<feature type="compositionally biased region" description="Basic and acidic residues" evidence="2">
    <location>
        <begin position="1"/>
        <end position="10"/>
    </location>
</feature>
<dbReference type="EMBL" id="CP091511">
    <property type="protein sequence ID" value="UOO89881.1"/>
    <property type="molecule type" value="Genomic_DNA"/>
</dbReference>
<keyword evidence="3" id="KW-0472">Membrane</keyword>
<evidence type="ECO:0000256" key="1">
    <source>
        <dbReference type="SAM" id="Coils"/>
    </source>
</evidence>
<feature type="compositionally biased region" description="Low complexity" evidence="2">
    <location>
        <begin position="381"/>
        <end position="403"/>
    </location>
</feature>
<organism evidence="4 5">
    <name type="scientific">Vitreoscilla massiliensis</name>
    <dbReference type="NCBI Taxonomy" id="1689272"/>
    <lineage>
        <taxon>Bacteria</taxon>
        <taxon>Pseudomonadati</taxon>
        <taxon>Pseudomonadota</taxon>
        <taxon>Betaproteobacteria</taxon>
        <taxon>Neisseriales</taxon>
        <taxon>Neisseriaceae</taxon>
        <taxon>Vitreoscilla</taxon>
    </lineage>
</organism>
<dbReference type="GO" id="GO:0032259">
    <property type="term" value="P:methylation"/>
    <property type="evidence" value="ECO:0007669"/>
    <property type="project" value="UniProtKB-KW"/>
</dbReference>
<sequence>MAEQPQEKPEQASQTASNETKAVANYAPQQPVVIKQGSGKALGAGALVLSLIALGASGLLFVQGQNTLKNLDTSVSHKIDTAQIGDADAMQSMKKTQADQQDLQKKLQLLQQDNQRLNNQLNQVDQAYQQLVKSRHQWLVDEIEFSLNVATQQLLLTGNKEATIKSLKSIESRLNQFDKPELVPLKQAISTDLIALSQGASNVNVTSTAVMISSLESRVDGLKTLLEGVLTKPEAAEAASNPKLSWWQNVWNGIKGSFKGLVEVRKLDNKDAMLISPEQSEYLKENIRLHLVSARIALMQQQSELYKSELQAVDTAMRSYYDMNDPLTKAWLADLAQVQQIQLGGNAADGLKNSLAAVQQFQQQSQDETSVFNVPTMPLNASAPQAATPPAAASAPAVPAKPKAASEPEVKGGRA</sequence>
<keyword evidence="4" id="KW-0489">Methyltransferase</keyword>
<dbReference type="GO" id="GO:0004851">
    <property type="term" value="F:uroporphyrin-III C-methyltransferase activity"/>
    <property type="evidence" value="ECO:0007669"/>
    <property type="project" value="UniProtKB-EC"/>
</dbReference>
<evidence type="ECO:0000256" key="3">
    <source>
        <dbReference type="SAM" id="Phobius"/>
    </source>
</evidence>
<dbReference type="EC" id="2.1.1.107" evidence="4"/>
<proteinExistence type="predicted"/>
<keyword evidence="3" id="KW-1133">Transmembrane helix</keyword>
<accession>A0ABY4E293</accession>
<feature type="transmembrane region" description="Helical" evidence="3">
    <location>
        <begin position="41"/>
        <end position="62"/>
    </location>
</feature>
<keyword evidence="4" id="KW-0808">Transferase</keyword>
<evidence type="ECO:0000256" key="2">
    <source>
        <dbReference type="SAM" id="MobiDB-lite"/>
    </source>
</evidence>
<evidence type="ECO:0000313" key="5">
    <source>
        <dbReference type="Proteomes" id="UP000832011"/>
    </source>
</evidence>
<evidence type="ECO:0000313" key="4">
    <source>
        <dbReference type="EMBL" id="UOO89881.1"/>
    </source>
</evidence>
<keyword evidence="1" id="KW-0175">Coiled coil</keyword>
<feature type="compositionally biased region" description="Basic and acidic residues" evidence="2">
    <location>
        <begin position="404"/>
        <end position="415"/>
    </location>
</feature>
<protein>
    <submittedName>
        <fullName evidence="4">Uroporphyrinogen-III C-methyltransferase</fullName>
        <ecNumber evidence="4">2.1.1.107</ecNumber>
    </submittedName>
</protein>
<feature type="region of interest" description="Disordered" evidence="2">
    <location>
        <begin position="374"/>
        <end position="415"/>
    </location>
</feature>
<feature type="coiled-coil region" evidence="1">
    <location>
        <begin position="93"/>
        <end position="134"/>
    </location>
</feature>
<dbReference type="RefSeq" id="WP_058356211.1">
    <property type="nucleotide sequence ID" value="NZ_CABKVG010000008.1"/>
</dbReference>
<dbReference type="PANTHER" id="PTHR38043">
    <property type="entry name" value="PROTEIN HEMX"/>
    <property type="match status" value="1"/>
</dbReference>
<name>A0ABY4E293_9NEIS</name>
<keyword evidence="5" id="KW-1185">Reference proteome</keyword>
<dbReference type="PANTHER" id="PTHR38043:SF1">
    <property type="entry name" value="PROTEIN HEMX"/>
    <property type="match status" value="1"/>
</dbReference>
<dbReference type="Proteomes" id="UP000832011">
    <property type="component" value="Chromosome"/>
</dbReference>
<gene>
    <name evidence="4" type="ORF">LVJ82_02520</name>
</gene>